<dbReference type="Proteomes" id="UP000232323">
    <property type="component" value="Unassembled WGS sequence"/>
</dbReference>
<reference evidence="1 2" key="1">
    <citation type="submission" date="2017-08" db="EMBL/GenBank/DDBJ databases">
        <title>Acidophilic green algal genome provides insights into adaptation to an acidic environment.</title>
        <authorList>
            <person name="Hirooka S."/>
            <person name="Hirose Y."/>
            <person name="Kanesaki Y."/>
            <person name="Higuchi S."/>
            <person name="Fujiwara T."/>
            <person name="Onuma R."/>
            <person name="Era A."/>
            <person name="Ohbayashi R."/>
            <person name="Uzuka A."/>
            <person name="Nozaki H."/>
            <person name="Yoshikawa H."/>
            <person name="Miyagishima S.Y."/>
        </authorList>
    </citation>
    <scope>NUCLEOTIDE SEQUENCE [LARGE SCALE GENOMIC DNA]</scope>
    <source>
        <strain evidence="1 2">NIES-2499</strain>
    </source>
</reference>
<sequence>MDLEEVGKILGVCRLMRFNPQHLLGALYPKFLSSEGSMSLSRLQVDASFSILDILPNLLTSLYALSKGPPDLVVDMLFSACCVHASSMQNRHLIFLAKWLNTRNAVVGRGAVGAHTTTLEGQGMNSGESVGSLMTCAQDLKNNQACWKLRLSSAVSKAVLRNLNMFSPEELMYAACAVPRLPLSKSRQEATRKLAHAVLPILIYVPGWQLVSMADAFASSGLRSSQLADAIAAEAVNRTEQRFIAPRGGTASKQSGRTQQGGQNVEESLDAQALQKLAEAVMRLSPSEIESLAHVSDLCRLLSSQS</sequence>
<organism evidence="1 2">
    <name type="scientific">Chlamydomonas eustigma</name>
    <dbReference type="NCBI Taxonomy" id="1157962"/>
    <lineage>
        <taxon>Eukaryota</taxon>
        <taxon>Viridiplantae</taxon>
        <taxon>Chlorophyta</taxon>
        <taxon>core chlorophytes</taxon>
        <taxon>Chlorophyceae</taxon>
        <taxon>CS clade</taxon>
        <taxon>Chlamydomonadales</taxon>
        <taxon>Chlamydomonadaceae</taxon>
        <taxon>Chlamydomonas</taxon>
    </lineage>
</organism>
<dbReference type="AlphaFoldDB" id="A0A250XFV1"/>
<dbReference type="EMBL" id="BEGY01000073">
    <property type="protein sequence ID" value="GAX81951.1"/>
    <property type="molecule type" value="Genomic_DNA"/>
</dbReference>
<accession>A0A250XFV1</accession>
<name>A0A250XFV1_9CHLO</name>
<evidence type="ECO:0000313" key="1">
    <source>
        <dbReference type="EMBL" id="GAX81951.1"/>
    </source>
</evidence>
<gene>
    <name evidence="1" type="ORF">CEUSTIGMA_g9379.t1</name>
</gene>
<comment type="caution">
    <text evidence="1">The sequence shown here is derived from an EMBL/GenBank/DDBJ whole genome shotgun (WGS) entry which is preliminary data.</text>
</comment>
<evidence type="ECO:0000313" key="2">
    <source>
        <dbReference type="Proteomes" id="UP000232323"/>
    </source>
</evidence>
<keyword evidence="2" id="KW-1185">Reference proteome</keyword>
<proteinExistence type="predicted"/>
<protein>
    <submittedName>
        <fullName evidence="1">Uncharacterized protein</fullName>
    </submittedName>
</protein>